<proteinExistence type="predicted"/>
<reference evidence="1 2" key="1">
    <citation type="submission" date="2018-03" db="EMBL/GenBank/DDBJ databases">
        <title>Phenotypic and genomic properties of Cyclonatronum proteinivorum gen. nov., sp. nov., a haloalkaliphilic bacteroidete from soda lakes possessing Na+-translocating rhodopsin.</title>
        <authorList>
            <person name="Toshchakov S.V."/>
            <person name="Korzhenkov A."/>
            <person name="Samarov N.I."/>
            <person name="Kublanov I.V."/>
            <person name="Muntyan M.S."/>
            <person name="Sorokin D.Y."/>
        </authorList>
    </citation>
    <scope>NUCLEOTIDE SEQUENCE [LARGE SCALE GENOMIC DNA]</scope>
    <source>
        <strain evidence="1 2">Omega</strain>
    </source>
</reference>
<keyword evidence="2" id="KW-1185">Reference proteome</keyword>
<dbReference type="KEGG" id="cprv:CYPRO_2774"/>
<evidence type="ECO:0000313" key="2">
    <source>
        <dbReference type="Proteomes" id="UP000254808"/>
    </source>
</evidence>
<protein>
    <submittedName>
        <fullName evidence="1">Uncharacterized protein</fullName>
    </submittedName>
</protein>
<gene>
    <name evidence="1" type="ORF">CYPRO_2774</name>
</gene>
<name>A0A345UNG1_9BACT</name>
<dbReference type="Proteomes" id="UP000254808">
    <property type="component" value="Chromosome"/>
</dbReference>
<dbReference type="EMBL" id="CP027806">
    <property type="protein sequence ID" value="AXJ02013.1"/>
    <property type="molecule type" value="Genomic_DNA"/>
</dbReference>
<sequence>MVIIMRDSISISIIYAGSKPYELFLLSGVKRVGFIPNELEAQ</sequence>
<organism evidence="1 2">
    <name type="scientific">Cyclonatronum proteinivorum</name>
    <dbReference type="NCBI Taxonomy" id="1457365"/>
    <lineage>
        <taxon>Bacteria</taxon>
        <taxon>Pseudomonadati</taxon>
        <taxon>Balneolota</taxon>
        <taxon>Balneolia</taxon>
        <taxon>Balneolales</taxon>
        <taxon>Cyclonatronaceae</taxon>
        <taxon>Cyclonatronum</taxon>
    </lineage>
</organism>
<accession>A0A345UNG1</accession>
<evidence type="ECO:0000313" key="1">
    <source>
        <dbReference type="EMBL" id="AXJ02013.1"/>
    </source>
</evidence>
<dbReference type="AlphaFoldDB" id="A0A345UNG1"/>